<name>A0A1H6DJI5_9ACTN</name>
<dbReference type="EMBL" id="FNVU01000016">
    <property type="protein sequence ID" value="SEG85339.1"/>
    <property type="molecule type" value="Genomic_DNA"/>
</dbReference>
<dbReference type="GO" id="GO:0003676">
    <property type="term" value="F:nucleic acid binding"/>
    <property type="evidence" value="ECO:0007669"/>
    <property type="project" value="InterPro"/>
</dbReference>
<dbReference type="Proteomes" id="UP000236754">
    <property type="component" value="Unassembled WGS sequence"/>
</dbReference>
<dbReference type="AlphaFoldDB" id="A0A1H6DJI5"/>
<accession>A0A1H6DJI5</accession>
<sequence length="170" mass="18505">MADWAARKSIGDQHEQRVMEELRARGWEVHPFGQGAYPTAIQAALQATNSPLRHLPDVIAARGTTVVTIDAKTSMCSRASGRYAISTKCLLAGLQFTGLNAPVPLYYVFGDLTVLTPADVMHHSGYGQLHSSGSYYLVSTRQAYRFDDLFGQPVEVGHLSATHSLRQAAS</sequence>
<evidence type="ECO:0000313" key="1">
    <source>
        <dbReference type="EMBL" id="SEG85339.1"/>
    </source>
</evidence>
<evidence type="ECO:0000313" key="2">
    <source>
        <dbReference type="Proteomes" id="UP000236754"/>
    </source>
</evidence>
<keyword evidence="2" id="KW-1185">Reference proteome</keyword>
<protein>
    <submittedName>
        <fullName evidence="1">Uncharacterized protein</fullName>
    </submittedName>
</protein>
<organism evidence="1 2">
    <name type="scientific">Actinacidiphila yanglinensis</name>
    <dbReference type="NCBI Taxonomy" id="310779"/>
    <lineage>
        <taxon>Bacteria</taxon>
        <taxon>Bacillati</taxon>
        <taxon>Actinomycetota</taxon>
        <taxon>Actinomycetes</taxon>
        <taxon>Kitasatosporales</taxon>
        <taxon>Streptomycetaceae</taxon>
        <taxon>Actinacidiphila</taxon>
    </lineage>
</organism>
<gene>
    <name evidence="1" type="ORF">SAMN05216223_11642</name>
</gene>
<proteinExistence type="predicted"/>
<dbReference type="InterPro" id="IPR011856">
    <property type="entry name" value="tRNA_endonuc-like_dom_sf"/>
</dbReference>
<dbReference type="OrthoDB" id="3535476at2"/>
<reference evidence="1 2" key="1">
    <citation type="submission" date="2016-10" db="EMBL/GenBank/DDBJ databases">
        <authorList>
            <person name="de Groot N.N."/>
        </authorList>
    </citation>
    <scope>NUCLEOTIDE SEQUENCE [LARGE SCALE GENOMIC DNA]</scope>
    <source>
        <strain evidence="1 2">CGMCC 4.2023</strain>
    </source>
</reference>
<dbReference type="Gene3D" id="3.40.1350.10">
    <property type="match status" value="1"/>
</dbReference>